<evidence type="ECO:0000313" key="3">
    <source>
        <dbReference type="Proteomes" id="UP000054107"/>
    </source>
</evidence>
<sequence length="178" mass="18978">MQISGLLVTLFSLIISANAAAVITKRAAPNVQTCITNLATVGDRLSTLQGSVTEGGLLNVNHDYNALDDAMDDAQLNCCAITGVISDADASEVLNTLGNITPTVVNALDTIKSKENTYSFVSKIFIRGHLNTFDDKSSSLNTCFSVFIPTSNASTLDGYFNRIKAAFTTTKAAYNHLF</sequence>
<reference evidence="2 3" key="1">
    <citation type="submission" date="2014-09" db="EMBL/GenBank/DDBJ databases">
        <authorList>
            <person name="Ellenberger Sabrina"/>
        </authorList>
    </citation>
    <scope>NUCLEOTIDE SEQUENCE [LARGE SCALE GENOMIC DNA]</scope>
    <source>
        <strain evidence="2 3">CBS 412.66</strain>
    </source>
</reference>
<feature type="signal peptide" evidence="1">
    <location>
        <begin position="1"/>
        <end position="19"/>
    </location>
</feature>
<accession>A0A0B7MW94</accession>
<dbReference type="OrthoDB" id="2222743at2759"/>
<feature type="chain" id="PRO_5002137630" description="Pectinesterase inhibitor domain-containing protein" evidence="1">
    <location>
        <begin position="20"/>
        <end position="178"/>
    </location>
</feature>
<dbReference type="InterPro" id="IPR021054">
    <property type="entry name" value="Cell_wall_mannoprotein_1"/>
</dbReference>
<organism evidence="2 3">
    <name type="scientific">Parasitella parasitica</name>
    <dbReference type="NCBI Taxonomy" id="35722"/>
    <lineage>
        <taxon>Eukaryota</taxon>
        <taxon>Fungi</taxon>
        <taxon>Fungi incertae sedis</taxon>
        <taxon>Mucoromycota</taxon>
        <taxon>Mucoromycotina</taxon>
        <taxon>Mucoromycetes</taxon>
        <taxon>Mucorales</taxon>
        <taxon>Mucorineae</taxon>
        <taxon>Mucoraceae</taxon>
        <taxon>Parasitella</taxon>
    </lineage>
</organism>
<gene>
    <name evidence="2" type="primary">PARPA_04006.1 scaffold 10876</name>
</gene>
<keyword evidence="3" id="KW-1185">Reference proteome</keyword>
<evidence type="ECO:0000256" key="1">
    <source>
        <dbReference type="SAM" id="SignalP"/>
    </source>
</evidence>
<keyword evidence="1" id="KW-0732">Signal</keyword>
<dbReference type="AlphaFoldDB" id="A0A0B7MW94"/>
<proteinExistence type="predicted"/>
<protein>
    <recommendedName>
        <fullName evidence="4">Pectinesterase inhibitor domain-containing protein</fullName>
    </recommendedName>
</protein>
<evidence type="ECO:0000313" key="2">
    <source>
        <dbReference type="EMBL" id="CEP10336.1"/>
    </source>
</evidence>
<name>A0A0B7MW94_9FUNG</name>
<dbReference type="Proteomes" id="UP000054107">
    <property type="component" value="Unassembled WGS sequence"/>
</dbReference>
<evidence type="ECO:0008006" key="4">
    <source>
        <dbReference type="Google" id="ProtNLM"/>
    </source>
</evidence>
<dbReference type="EMBL" id="LN723807">
    <property type="protein sequence ID" value="CEP10336.1"/>
    <property type="molecule type" value="Genomic_DNA"/>
</dbReference>
<dbReference type="Pfam" id="PF12296">
    <property type="entry name" value="HsbA"/>
    <property type="match status" value="1"/>
</dbReference>